<name>A0ABR4GQE7_9EURO</name>
<evidence type="ECO:0000256" key="1">
    <source>
        <dbReference type="SAM" id="MobiDB-lite"/>
    </source>
</evidence>
<evidence type="ECO:0000313" key="3">
    <source>
        <dbReference type="Proteomes" id="UP001610563"/>
    </source>
</evidence>
<protein>
    <submittedName>
        <fullName evidence="2">Uncharacterized protein</fullName>
    </submittedName>
</protein>
<organism evidence="2 3">
    <name type="scientific">Aspergillus keveii</name>
    <dbReference type="NCBI Taxonomy" id="714993"/>
    <lineage>
        <taxon>Eukaryota</taxon>
        <taxon>Fungi</taxon>
        <taxon>Dikarya</taxon>
        <taxon>Ascomycota</taxon>
        <taxon>Pezizomycotina</taxon>
        <taxon>Eurotiomycetes</taxon>
        <taxon>Eurotiomycetidae</taxon>
        <taxon>Eurotiales</taxon>
        <taxon>Aspergillaceae</taxon>
        <taxon>Aspergillus</taxon>
        <taxon>Aspergillus subgen. Nidulantes</taxon>
    </lineage>
</organism>
<keyword evidence="3" id="KW-1185">Reference proteome</keyword>
<evidence type="ECO:0000313" key="2">
    <source>
        <dbReference type="EMBL" id="KAL2801292.1"/>
    </source>
</evidence>
<dbReference type="Proteomes" id="UP001610563">
    <property type="component" value="Unassembled WGS sequence"/>
</dbReference>
<reference evidence="2 3" key="1">
    <citation type="submission" date="2024-07" db="EMBL/GenBank/DDBJ databases">
        <title>Section-level genome sequencing and comparative genomics of Aspergillus sections Usti and Cavernicolus.</title>
        <authorList>
            <consortium name="Lawrence Berkeley National Laboratory"/>
            <person name="Nybo J.L."/>
            <person name="Vesth T.C."/>
            <person name="Theobald S."/>
            <person name="Frisvad J.C."/>
            <person name="Larsen T.O."/>
            <person name="Kjaerboelling I."/>
            <person name="Rothschild-Mancinelli K."/>
            <person name="Lyhne E.K."/>
            <person name="Kogle M.E."/>
            <person name="Barry K."/>
            <person name="Clum A."/>
            <person name="Na H."/>
            <person name="Ledsgaard L."/>
            <person name="Lin J."/>
            <person name="Lipzen A."/>
            <person name="Kuo A."/>
            <person name="Riley R."/>
            <person name="Mondo S."/>
            <person name="Labutti K."/>
            <person name="Haridas S."/>
            <person name="Pangalinan J."/>
            <person name="Salamov A.A."/>
            <person name="Simmons B.A."/>
            <person name="Magnuson J.K."/>
            <person name="Chen J."/>
            <person name="Drula E."/>
            <person name="Henrissat B."/>
            <person name="Wiebenga A."/>
            <person name="Lubbers R.J."/>
            <person name="Gomes A.C."/>
            <person name="Makela M.R."/>
            <person name="Stajich J."/>
            <person name="Grigoriev I.V."/>
            <person name="Mortensen U.H."/>
            <person name="De Vries R.P."/>
            <person name="Baker S.E."/>
            <person name="Andersen M.R."/>
        </authorList>
    </citation>
    <scope>NUCLEOTIDE SEQUENCE [LARGE SCALE GENOMIC DNA]</scope>
    <source>
        <strain evidence="2 3">CBS 209.92</strain>
    </source>
</reference>
<sequence>MPSSRTPAHPPGQNARPQFASTPRFLFSQQSVDQHKHHENSDSILSEDDASTFHLVSTQTAPRGSTRWKDVIEDISSEFGQEPDIYEQLVDEEQTAEVPSSPPVDVPELDAELDTLFGPTRPRPKRRRISADLATPTTQTQTKKPRDFIQPSSPEPSFSAAEPPSPSLPYRNTPITLRHPATPVTVTHSTRTFPRFRVPSSSHPLPSTQTQQRVKSVAGTPGPTTRKPVFVLPRSPSPEQEDPNDIPTPFSPSSHALRRKGRQRSSAPTYLPGGMAAEVRSWVLEMGTKREQQIQAARETRAGNDSSFVDMQKYMLVLRITSVLQCALGSCGPLAFIQGQEVLSLEQESANCGEAPERTKNVLLLGAPRYRPGELRASISAHVPSLQAGDVVGTYRGLVWEIGVESNTTLAPEQEQVLRREAPVLGRWLVGMEWEVVPFSST</sequence>
<dbReference type="EMBL" id="JBFTWV010000001">
    <property type="protein sequence ID" value="KAL2801292.1"/>
    <property type="molecule type" value="Genomic_DNA"/>
</dbReference>
<comment type="caution">
    <text evidence="2">The sequence shown here is derived from an EMBL/GenBank/DDBJ whole genome shotgun (WGS) entry which is preliminary data.</text>
</comment>
<feature type="compositionally biased region" description="Low complexity" evidence="1">
    <location>
        <begin position="151"/>
        <end position="162"/>
    </location>
</feature>
<feature type="region of interest" description="Disordered" evidence="1">
    <location>
        <begin position="91"/>
        <end position="272"/>
    </location>
</feature>
<accession>A0ABR4GQE7</accession>
<feature type="compositionally biased region" description="Polar residues" evidence="1">
    <location>
        <begin position="199"/>
        <end position="214"/>
    </location>
</feature>
<proteinExistence type="predicted"/>
<feature type="compositionally biased region" description="Polar residues" evidence="1">
    <location>
        <begin position="15"/>
        <end position="32"/>
    </location>
</feature>
<gene>
    <name evidence="2" type="ORF">BJX66DRAFT_6121</name>
</gene>
<feature type="region of interest" description="Disordered" evidence="1">
    <location>
        <begin position="1"/>
        <end position="50"/>
    </location>
</feature>